<organism evidence="2 3">
    <name type="scientific">Natronincola ferrireducens</name>
    <dbReference type="NCBI Taxonomy" id="393762"/>
    <lineage>
        <taxon>Bacteria</taxon>
        <taxon>Bacillati</taxon>
        <taxon>Bacillota</taxon>
        <taxon>Clostridia</taxon>
        <taxon>Peptostreptococcales</taxon>
        <taxon>Natronincolaceae</taxon>
        <taxon>Natronincola</taxon>
    </lineage>
</organism>
<dbReference type="AlphaFoldDB" id="A0A1G9H916"/>
<proteinExistence type="predicted"/>
<feature type="region of interest" description="Disordered" evidence="1">
    <location>
        <begin position="88"/>
        <end position="109"/>
    </location>
</feature>
<dbReference type="Proteomes" id="UP000198718">
    <property type="component" value="Unassembled WGS sequence"/>
</dbReference>
<dbReference type="EMBL" id="FNFP01000008">
    <property type="protein sequence ID" value="SDL09481.1"/>
    <property type="molecule type" value="Genomic_DNA"/>
</dbReference>
<protein>
    <submittedName>
        <fullName evidence="2">Uncharacterized protein</fullName>
    </submittedName>
</protein>
<dbReference type="OrthoDB" id="2372172at2"/>
<evidence type="ECO:0000256" key="1">
    <source>
        <dbReference type="SAM" id="MobiDB-lite"/>
    </source>
</evidence>
<reference evidence="2 3" key="1">
    <citation type="submission" date="2016-10" db="EMBL/GenBank/DDBJ databases">
        <authorList>
            <person name="de Groot N.N."/>
        </authorList>
    </citation>
    <scope>NUCLEOTIDE SEQUENCE [LARGE SCALE GENOMIC DNA]</scope>
    <source>
        <strain evidence="2 3">DSM 18346</strain>
    </source>
</reference>
<evidence type="ECO:0000313" key="3">
    <source>
        <dbReference type="Proteomes" id="UP000198718"/>
    </source>
</evidence>
<gene>
    <name evidence="2" type="ORF">SAMN05660472_02591</name>
</gene>
<dbReference type="RefSeq" id="WP_090554276.1">
    <property type="nucleotide sequence ID" value="NZ_FNFP01000008.1"/>
</dbReference>
<keyword evidence="3" id="KW-1185">Reference proteome</keyword>
<sequence length="247" mass="27252">MAKKSGAKKAVAKVEFQAPIIEEAIKEAMVEDMEGLEIFFDRAKIPSGGGLAFEIPGEDDDQPQLVQELVGVMVDHHPVNGYWQEKYSGGNNPPNCSSMDGKRGESTPGGDCKTCPLNQFGSDEDGRGKACKNMHRIYLLRSGEVLPILLTLPPTSLKNLSNYMAKRIITKGHRSYSVVTRITLKKAQSSSGITYSQVQFAVAEVLEKETAQQMAAFAEGIKRITRQIKVMDDYIIEVEEEDENLPL</sequence>
<name>A0A1G9H916_9FIRM</name>
<dbReference type="STRING" id="393762.SAMN05660472_02591"/>
<evidence type="ECO:0000313" key="2">
    <source>
        <dbReference type="EMBL" id="SDL09481.1"/>
    </source>
</evidence>
<feature type="compositionally biased region" description="Polar residues" evidence="1">
    <location>
        <begin position="89"/>
        <end position="98"/>
    </location>
</feature>
<accession>A0A1G9H916</accession>